<dbReference type="InParanoid" id="M4BG55"/>
<sequence>MIWEDGLLLHRDSQCSLLAELAQAIETDLKASSAYIYEPEMGDYRLVKRRFGTYEDPGNQLVIRSPMEINHPQDHYDQTLRATRMFKVPYSASSAGEDGPVPESTNQIAANSGNS</sequence>
<protein>
    <submittedName>
        <fullName evidence="2">Uncharacterized protein</fullName>
    </submittedName>
</protein>
<name>M4BG55_HYAAE</name>
<accession>M4BG55</accession>
<evidence type="ECO:0000313" key="3">
    <source>
        <dbReference type="Proteomes" id="UP000011713"/>
    </source>
</evidence>
<dbReference type="EMBL" id="JH598226">
    <property type="status" value="NOT_ANNOTATED_CDS"/>
    <property type="molecule type" value="Genomic_DNA"/>
</dbReference>
<dbReference type="VEuPathDB" id="FungiDB:HpaG805276"/>
<proteinExistence type="predicted"/>
<evidence type="ECO:0000256" key="1">
    <source>
        <dbReference type="SAM" id="MobiDB-lite"/>
    </source>
</evidence>
<dbReference type="EnsemblProtists" id="HpaT805276">
    <property type="protein sequence ID" value="HpaP805276"/>
    <property type="gene ID" value="HpaG805276"/>
</dbReference>
<organism evidence="2 3">
    <name type="scientific">Hyaloperonospora arabidopsidis (strain Emoy2)</name>
    <name type="common">Downy mildew agent</name>
    <name type="synonym">Peronospora arabidopsidis</name>
    <dbReference type="NCBI Taxonomy" id="559515"/>
    <lineage>
        <taxon>Eukaryota</taxon>
        <taxon>Sar</taxon>
        <taxon>Stramenopiles</taxon>
        <taxon>Oomycota</taxon>
        <taxon>Peronosporomycetes</taxon>
        <taxon>Peronosporales</taxon>
        <taxon>Peronosporaceae</taxon>
        <taxon>Hyaloperonospora</taxon>
    </lineage>
</organism>
<dbReference type="AlphaFoldDB" id="M4BG55"/>
<keyword evidence="3" id="KW-1185">Reference proteome</keyword>
<feature type="compositionally biased region" description="Polar residues" evidence="1">
    <location>
        <begin position="103"/>
        <end position="115"/>
    </location>
</feature>
<reference evidence="3" key="1">
    <citation type="journal article" date="2010" name="Science">
        <title>Signatures of adaptation to obligate biotrophy in the Hyaloperonospora arabidopsidis genome.</title>
        <authorList>
            <person name="Baxter L."/>
            <person name="Tripathy S."/>
            <person name="Ishaque N."/>
            <person name="Boot N."/>
            <person name="Cabral A."/>
            <person name="Kemen E."/>
            <person name="Thines M."/>
            <person name="Ah-Fong A."/>
            <person name="Anderson R."/>
            <person name="Badejoko W."/>
            <person name="Bittner-Eddy P."/>
            <person name="Boore J.L."/>
            <person name="Chibucos M.C."/>
            <person name="Coates M."/>
            <person name="Dehal P."/>
            <person name="Delehaunty K."/>
            <person name="Dong S."/>
            <person name="Downton P."/>
            <person name="Dumas B."/>
            <person name="Fabro G."/>
            <person name="Fronick C."/>
            <person name="Fuerstenberg S.I."/>
            <person name="Fulton L."/>
            <person name="Gaulin E."/>
            <person name="Govers F."/>
            <person name="Hughes L."/>
            <person name="Humphray S."/>
            <person name="Jiang R.H."/>
            <person name="Judelson H."/>
            <person name="Kamoun S."/>
            <person name="Kyung K."/>
            <person name="Meijer H."/>
            <person name="Minx P."/>
            <person name="Morris P."/>
            <person name="Nelson J."/>
            <person name="Phuntumart V."/>
            <person name="Qutob D."/>
            <person name="Rehmany A."/>
            <person name="Rougon-Cardoso A."/>
            <person name="Ryden P."/>
            <person name="Torto-Alalibo T."/>
            <person name="Studholme D."/>
            <person name="Wang Y."/>
            <person name="Win J."/>
            <person name="Wood J."/>
            <person name="Clifton S.W."/>
            <person name="Rogers J."/>
            <person name="Van den Ackerveken G."/>
            <person name="Jones J.D."/>
            <person name="McDowell J.M."/>
            <person name="Beynon J."/>
            <person name="Tyler B.M."/>
        </authorList>
    </citation>
    <scope>NUCLEOTIDE SEQUENCE [LARGE SCALE GENOMIC DNA]</scope>
    <source>
        <strain evidence="3">Emoy2</strain>
    </source>
</reference>
<dbReference type="HOGENOM" id="CLU_2113649_0_0_1"/>
<reference evidence="2" key="2">
    <citation type="submission" date="2015-06" db="UniProtKB">
        <authorList>
            <consortium name="EnsemblProtists"/>
        </authorList>
    </citation>
    <scope>IDENTIFICATION</scope>
    <source>
        <strain evidence="2">Emoy2</strain>
    </source>
</reference>
<dbReference type="Proteomes" id="UP000011713">
    <property type="component" value="Unassembled WGS sequence"/>
</dbReference>
<feature type="region of interest" description="Disordered" evidence="1">
    <location>
        <begin position="91"/>
        <end position="115"/>
    </location>
</feature>
<evidence type="ECO:0000313" key="2">
    <source>
        <dbReference type="EnsemblProtists" id="HpaP805276"/>
    </source>
</evidence>